<evidence type="ECO:0000313" key="2">
    <source>
        <dbReference type="Proteomes" id="UP000239874"/>
    </source>
</evidence>
<proteinExistence type="predicted"/>
<dbReference type="OrthoDB" id="4134439at2"/>
<comment type="caution">
    <text evidence="1">The sequence shown here is derived from an EMBL/GenBank/DDBJ whole genome shotgun (WGS) entry which is preliminary data.</text>
</comment>
<dbReference type="AlphaFoldDB" id="A0A2S6AJ44"/>
<keyword evidence="1" id="KW-0489">Methyltransferase</keyword>
<keyword evidence="1" id="KW-0808">Transferase</keyword>
<dbReference type="EMBL" id="PSZC01000023">
    <property type="protein sequence ID" value="PPJ35217.1"/>
    <property type="molecule type" value="Genomic_DNA"/>
</dbReference>
<evidence type="ECO:0000313" key="1">
    <source>
        <dbReference type="EMBL" id="PPJ35217.1"/>
    </source>
</evidence>
<dbReference type="GO" id="GO:0032259">
    <property type="term" value="P:methylation"/>
    <property type="evidence" value="ECO:0007669"/>
    <property type="project" value="UniProtKB-KW"/>
</dbReference>
<name>A0A2S6AJ44_9NOCA</name>
<dbReference type="InterPro" id="IPR006764">
    <property type="entry name" value="SAM_dep_MeTrfase_SAV2177_type"/>
</dbReference>
<organism evidence="1 2">
    <name type="scientific">Nocardia nova</name>
    <dbReference type="NCBI Taxonomy" id="37330"/>
    <lineage>
        <taxon>Bacteria</taxon>
        <taxon>Bacillati</taxon>
        <taxon>Actinomycetota</taxon>
        <taxon>Actinomycetes</taxon>
        <taxon>Mycobacteriales</taxon>
        <taxon>Nocardiaceae</taxon>
        <taxon>Nocardia</taxon>
    </lineage>
</organism>
<dbReference type="Proteomes" id="UP000239874">
    <property type="component" value="Unassembled WGS sequence"/>
</dbReference>
<dbReference type="Gene3D" id="3.40.50.150">
    <property type="entry name" value="Vaccinia Virus protein VP39"/>
    <property type="match status" value="1"/>
</dbReference>
<dbReference type="GO" id="GO:0008168">
    <property type="term" value="F:methyltransferase activity"/>
    <property type="evidence" value="ECO:0007669"/>
    <property type="project" value="UniProtKB-KW"/>
</dbReference>
<dbReference type="SUPFAM" id="SSF53335">
    <property type="entry name" value="S-adenosyl-L-methionine-dependent methyltransferases"/>
    <property type="match status" value="1"/>
</dbReference>
<gene>
    <name evidence="1" type="ORF">C5E45_26475</name>
</gene>
<dbReference type="InterPro" id="IPR029063">
    <property type="entry name" value="SAM-dependent_MTases_sf"/>
</dbReference>
<dbReference type="PIRSF" id="PIRSF017393">
    <property type="entry name" value="MTase_SAV2177"/>
    <property type="match status" value="1"/>
</dbReference>
<accession>A0A2S6AJ44</accession>
<sequence length="273" mass="30306">MRRGGPHVVVESHETDATQPAAARMYDYYLGGKDNYAVDREAAAEVEKHYPSVSIMARTNRDFMHRSVRWLTAEAGIDQFLDIGTGIPTEPNLHQIAQEIIPDTRVVYVDNDPIVLAHARALLTSSNGRTAYIDADVRRVHDILDAPQLRETLDLSRPVALTMIALMHFVPDTAGAYEAVNTVLSMLPRGSYLVMSQATADFDPVAIGEAVRIYTQRGLTPQVRTQAEFSRFFDGLELVEPGVVPPHRWRAGIEPPQSLDAEVNFYAAVARKP</sequence>
<dbReference type="Pfam" id="PF04672">
    <property type="entry name" value="Methyltransf_19"/>
    <property type="match status" value="1"/>
</dbReference>
<protein>
    <submittedName>
        <fullName evidence="1">Methyltransferase</fullName>
    </submittedName>
</protein>
<reference evidence="1 2" key="1">
    <citation type="submission" date="2018-02" db="EMBL/GenBank/DDBJ databases">
        <title>8 Nocardia nova and 1 Nocardia cyriacigeorgica strain used for evolution to TMP-SMX.</title>
        <authorList>
            <person name="Mehta H."/>
            <person name="Weng J."/>
            <person name="Shamoo Y."/>
        </authorList>
    </citation>
    <scope>NUCLEOTIDE SEQUENCE [LARGE SCALE GENOMIC DNA]</scope>
    <source>
        <strain evidence="1 2">MDA3139</strain>
    </source>
</reference>